<organism evidence="1 2">
    <name type="scientific">Actinospica durhamensis</name>
    <dbReference type="NCBI Taxonomy" id="1508375"/>
    <lineage>
        <taxon>Bacteria</taxon>
        <taxon>Bacillati</taxon>
        <taxon>Actinomycetota</taxon>
        <taxon>Actinomycetes</taxon>
        <taxon>Catenulisporales</taxon>
        <taxon>Actinospicaceae</taxon>
        <taxon>Actinospica</taxon>
    </lineage>
</organism>
<comment type="caution">
    <text evidence="1">The sequence shown here is derived from an EMBL/GenBank/DDBJ whole genome shotgun (WGS) entry which is preliminary data.</text>
</comment>
<accession>A0A941ER64</accession>
<protein>
    <submittedName>
        <fullName evidence="1">Uncharacterized protein</fullName>
    </submittedName>
</protein>
<name>A0A941ER64_9ACTN</name>
<keyword evidence="2" id="KW-1185">Reference proteome</keyword>
<dbReference type="RefSeq" id="WP_212530433.1">
    <property type="nucleotide sequence ID" value="NZ_JAGSOG010000116.1"/>
</dbReference>
<sequence>MSYSLYLIRFRAGDAAAMDGALLDGVIASYIVKREPEYGFVRIRTGDGGEAEVYAAAEDESELIGVTVTHFDRGLVLDVIATLADRLGAVVVLQEGVVLLPESARLDDLPEDLRSGAEFVEFSGAAIQAAIERV</sequence>
<reference evidence="1" key="1">
    <citation type="submission" date="2021-04" db="EMBL/GenBank/DDBJ databases">
        <title>Genome based classification of Actinospica acidithermotolerans sp. nov., an actinobacterium isolated from an Indonesian hot spring.</title>
        <authorList>
            <person name="Kusuma A.B."/>
            <person name="Putra K.E."/>
            <person name="Nafisah S."/>
            <person name="Loh J."/>
            <person name="Nouioui I."/>
            <person name="Goodfellow M."/>
        </authorList>
    </citation>
    <scope>NUCLEOTIDE SEQUENCE</scope>
    <source>
        <strain evidence="1">CSCA 57</strain>
    </source>
</reference>
<dbReference type="Proteomes" id="UP000675781">
    <property type="component" value="Unassembled WGS sequence"/>
</dbReference>
<evidence type="ECO:0000313" key="1">
    <source>
        <dbReference type="EMBL" id="MBR7835945.1"/>
    </source>
</evidence>
<proteinExistence type="predicted"/>
<dbReference type="AlphaFoldDB" id="A0A941ER64"/>
<evidence type="ECO:0000313" key="2">
    <source>
        <dbReference type="Proteomes" id="UP000675781"/>
    </source>
</evidence>
<dbReference type="EMBL" id="JAGSOG010000116">
    <property type="protein sequence ID" value="MBR7835945.1"/>
    <property type="molecule type" value="Genomic_DNA"/>
</dbReference>
<gene>
    <name evidence="1" type="ORF">KDL01_21905</name>
</gene>